<comment type="caution">
    <text evidence="7">The sequence shown here is derived from an EMBL/GenBank/DDBJ whole genome shotgun (WGS) entry which is preliminary data.</text>
</comment>
<keyword evidence="4 5" id="KW-0472">Membrane</keyword>
<feature type="transmembrane region" description="Helical" evidence="5">
    <location>
        <begin position="41"/>
        <end position="63"/>
    </location>
</feature>
<protein>
    <submittedName>
        <fullName evidence="7">Lipopolysaccharide assembly protein LapA domain-containing protein</fullName>
    </submittedName>
</protein>
<keyword evidence="8" id="KW-1185">Reference proteome</keyword>
<keyword evidence="1" id="KW-1003">Cell membrane</keyword>
<sequence length="116" mass="12848">MILLAIVLIGLALANRGMVTVKVFPANLGSYLGLDWQVTMPLFLLILLAMLIGMVLGLVWEWLREAQLRSESARRARELASLEREMGRLRETRTVAPQDDVLAIVDAPANPPAISR</sequence>
<evidence type="ECO:0000259" key="6">
    <source>
        <dbReference type="Pfam" id="PF06305"/>
    </source>
</evidence>
<gene>
    <name evidence="7" type="ORF">ACFSCT_07095</name>
</gene>
<dbReference type="Proteomes" id="UP001597213">
    <property type="component" value="Unassembled WGS sequence"/>
</dbReference>
<dbReference type="EMBL" id="JBHUEN010000019">
    <property type="protein sequence ID" value="MFD1881481.1"/>
    <property type="molecule type" value="Genomic_DNA"/>
</dbReference>
<organism evidence="7 8">
    <name type="scientific">Paracoccus pacificus</name>
    <dbReference type="NCBI Taxonomy" id="1463598"/>
    <lineage>
        <taxon>Bacteria</taxon>
        <taxon>Pseudomonadati</taxon>
        <taxon>Pseudomonadota</taxon>
        <taxon>Alphaproteobacteria</taxon>
        <taxon>Rhodobacterales</taxon>
        <taxon>Paracoccaceae</taxon>
        <taxon>Paracoccus</taxon>
    </lineage>
</organism>
<evidence type="ECO:0000256" key="2">
    <source>
        <dbReference type="ARBA" id="ARBA00022692"/>
    </source>
</evidence>
<keyword evidence="3 5" id="KW-1133">Transmembrane helix</keyword>
<dbReference type="Pfam" id="PF06305">
    <property type="entry name" value="LapA_dom"/>
    <property type="match status" value="1"/>
</dbReference>
<evidence type="ECO:0000256" key="4">
    <source>
        <dbReference type="ARBA" id="ARBA00023136"/>
    </source>
</evidence>
<evidence type="ECO:0000256" key="5">
    <source>
        <dbReference type="SAM" id="Phobius"/>
    </source>
</evidence>
<keyword evidence="2 5" id="KW-0812">Transmembrane</keyword>
<feature type="domain" description="Lipopolysaccharide assembly protein A" evidence="6">
    <location>
        <begin position="32"/>
        <end position="85"/>
    </location>
</feature>
<reference evidence="8" key="1">
    <citation type="journal article" date="2019" name="Int. J. Syst. Evol. Microbiol.">
        <title>The Global Catalogue of Microorganisms (GCM) 10K type strain sequencing project: providing services to taxonomists for standard genome sequencing and annotation.</title>
        <authorList>
            <consortium name="The Broad Institute Genomics Platform"/>
            <consortium name="The Broad Institute Genome Sequencing Center for Infectious Disease"/>
            <person name="Wu L."/>
            <person name="Ma J."/>
        </authorList>
    </citation>
    <scope>NUCLEOTIDE SEQUENCE [LARGE SCALE GENOMIC DNA]</scope>
    <source>
        <strain evidence="8">CCUG 56029</strain>
    </source>
</reference>
<proteinExistence type="predicted"/>
<name>A0ABW4R5G1_9RHOB</name>
<evidence type="ECO:0000313" key="8">
    <source>
        <dbReference type="Proteomes" id="UP001597213"/>
    </source>
</evidence>
<dbReference type="InterPro" id="IPR010445">
    <property type="entry name" value="LapA_dom"/>
</dbReference>
<accession>A0ABW4R5G1</accession>
<evidence type="ECO:0000256" key="1">
    <source>
        <dbReference type="ARBA" id="ARBA00022475"/>
    </source>
</evidence>
<evidence type="ECO:0000256" key="3">
    <source>
        <dbReference type="ARBA" id="ARBA00022989"/>
    </source>
</evidence>
<evidence type="ECO:0000313" key="7">
    <source>
        <dbReference type="EMBL" id="MFD1881481.1"/>
    </source>
</evidence>